<organism evidence="2 3">
    <name type="scientific">Papaver somniferum</name>
    <name type="common">Opium poppy</name>
    <dbReference type="NCBI Taxonomy" id="3469"/>
    <lineage>
        <taxon>Eukaryota</taxon>
        <taxon>Viridiplantae</taxon>
        <taxon>Streptophyta</taxon>
        <taxon>Embryophyta</taxon>
        <taxon>Tracheophyta</taxon>
        <taxon>Spermatophyta</taxon>
        <taxon>Magnoliopsida</taxon>
        <taxon>Ranunculales</taxon>
        <taxon>Papaveraceae</taxon>
        <taxon>Papaveroideae</taxon>
        <taxon>Papaver</taxon>
    </lineage>
</organism>
<dbReference type="Proteomes" id="UP000316621">
    <property type="component" value="Chromosome 9"/>
</dbReference>
<keyword evidence="3" id="KW-1185">Reference proteome</keyword>
<proteinExistence type="predicted"/>
<dbReference type="EMBL" id="CM010723">
    <property type="protein sequence ID" value="RZC76640.1"/>
    <property type="molecule type" value="Genomic_DNA"/>
</dbReference>
<keyword evidence="1" id="KW-1133">Transmembrane helix</keyword>
<accession>A0A4Y7KW92</accession>
<evidence type="ECO:0000256" key="1">
    <source>
        <dbReference type="SAM" id="Phobius"/>
    </source>
</evidence>
<dbReference type="Gramene" id="RZC76640">
    <property type="protein sequence ID" value="RZC76640"/>
    <property type="gene ID" value="C5167_000762"/>
</dbReference>
<reference evidence="2 3" key="1">
    <citation type="journal article" date="2018" name="Science">
        <title>The opium poppy genome and morphinan production.</title>
        <authorList>
            <person name="Guo L."/>
            <person name="Winzer T."/>
            <person name="Yang X."/>
            <person name="Li Y."/>
            <person name="Ning Z."/>
            <person name="He Z."/>
            <person name="Teodor R."/>
            <person name="Lu Y."/>
            <person name="Bowser T.A."/>
            <person name="Graham I.A."/>
            <person name="Ye K."/>
        </authorList>
    </citation>
    <scope>NUCLEOTIDE SEQUENCE [LARGE SCALE GENOMIC DNA]</scope>
    <source>
        <strain evidence="3">cv. HN1</strain>
        <tissue evidence="2">Leaves</tissue>
    </source>
</reference>
<name>A0A4Y7KW92_PAPSO</name>
<keyword evidence="1" id="KW-0812">Transmembrane</keyword>
<feature type="transmembrane region" description="Helical" evidence="1">
    <location>
        <begin position="148"/>
        <end position="175"/>
    </location>
</feature>
<dbReference type="STRING" id="3469.A0A4Y7KW92"/>
<protein>
    <recommendedName>
        <fullName evidence="4">Reverse transcriptase zinc-binding domain-containing protein</fullName>
    </recommendedName>
</protein>
<dbReference type="OMA" id="THAWNIS"/>
<keyword evidence="1" id="KW-0472">Membrane</keyword>
<feature type="non-terminal residue" evidence="2">
    <location>
        <position position="251"/>
    </location>
</feature>
<dbReference type="AlphaFoldDB" id="A0A4Y7KW92"/>
<evidence type="ECO:0000313" key="2">
    <source>
        <dbReference type="EMBL" id="RZC76640.1"/>
    </source>
</evidence>
<evidence type="ECO:0008006" key="4">
    <source>
        <dbReference type="Google" id="ProtNLM"/>
    </source>
</evidence>
<evidence type="ECO:0000313" key="3">
    <source>
        <dbReference type="Proteomes" id="UP000316621"/>
    </source>
</evidence>
<sequence>MLLVGRSIDYLNGLGVLAKYFRHTSFWEASKPSRASWSWRSILQGKEIIKAGLKWDIGNGEQVDLWRDVWCSDKPMLQLIDIVDTTYPPMKVSALIDPDTHAWNISSIEHVVPAQLLDQIRAIPLAEVNTSPDFRVWPHSKDGLTFSLLAYLLTGLWRLFSFLLQLMMFFGLLYFHLSYGRYGALGTTFFFPQKYFDWKAVTVNAYNAAAEYVKVLSLAPKSENKFICHIHWIPPDNCFVKLNVDGASGDA</sequence>
<gene>
    <name evidence="2" type="ORF">C5167_000762</name>
</gene>